<dbReference type="Proteomes" id="UP000005475">
    <property type="component" value="Unassembled WGS sequence"/>
</dbReference>
<organism evidence="1 2">
    <name type="scientific">Bacteroides ovatus (strain ATCC 8483 / DSM 1896 / JCM 5824 / BCRC 10623 / CCUG 4943 / NCTC 11153)</name>
    <dbReference type="NCBI Taxonomy" id="411476"/>
    <lineage>
        <taxon>Bacteria</taxon>
        <taxon>Pseudomonadati</taxon>
        <taxon>Bacteroidota</taxon>
        <taxon>Bacteroidia</taxon>
        <taxon>Bacteroidales</taxon>
        <taxon>Bacteroidaceae</taxon>
        <taxon>Bacteroides</taxon>
    </lineage>
</organism>
<gene>
    <name evidence="1" type="ORF">BACOVA_00100</name>
</gene>
<name>A0AAN3ACT5_BACO1</name>
<sequence length="35" mass="4264">MKQKGFPFPYPHKENFFFTIMYKPYLISGWNYAAT</sequence>
<reference evidence="1 2" key="1">
    <citation type="submission" date="2007-03" db="EMBL/GenBank/DDBJ databases">
        <authorList>
            <person name="Fulton L."/>
            <person name="Clifton S."/>
            <person name="Fulton B."/>
            <person name="Xu J."/>
            <person name="Minx P."/>
            <person name="Pepin K.H."/>
            <person name="Johnson M."/>
            <person name="Thiruvilangam P."/>
            <person name="Bhonagiri V."/>
            <person name="Nash W.E."/>
            <person name="Mardis E.R."/>
            <person name="Wilson R.K."/>
        </authorList>
    </citation>
    <scope>NUCLEOTIDE SEQUENCE [LARGE SCALE GENOMIC DNA]</scope>
    <source>
        <strain evidence="2">ATCC 8483 / DSM 1896 / JCM 5824 / BCRC 10623 / CCUG 4943 / NCTC 11153</strain>
    </source>
</reference>
<dbReference type="AlphaFoldDB" id="A0AAN3ACT5"/>
<comment type="caution">
    <text evidence="1">The sequence shown here is derived from an EMBL/GenBank/DDBJ whole genome shotgun (WGS) entry which is preliminary data.</text>
</comment>
<proteinExistence type="predicted"/>
<evidence type="ECO:0000313" key="1">
    <source>
        <dbReference type="EMBL" id="EDO14202.1"/>
    </source>
</evidence>
<protein>
    <submittedName>
        <fullName evidence="1">Uncharacterized protein</fullName>
    </submittedName>
</protein>
<evidence type="ECO:0000313" key="2">
    <source>
        <dbReference type="Proteomes" id="UP000005475"/>
    </source>
</evidence>
<dbReference type="EMBL" id="AAXF02000024">
    <property type="protein sequence ID" value="EDO14202.1"/>
    <property type="molecule type" value="Genomic_DNA"/>
</dbReference>
<accession>A0AAN3ACT5</accession>
<reference evidence="2" key="2">
    <citation type="submission" date="2007-04" db="EMBL/GenBank/DDBJ databases">
        <title>Draft genome sequence of Bacteroides ovatus (ATCC 8483).</title>
        <authorList>
            <person name="Sudarsanam P."/>
            <person name="Ley R."/>
            <person name="Guruge J."/>
            <person name="Turnbaugh P.J."/>
            <person name="Mahowald M."/>
            <person name="Liep D."/>
            <person name="Gordon J."/>
        </authorList>
    </citation>
    <scope>NUCLEOTIDE SEQUENCE [LARGE SCALE GENOMIC DNA]</scope>
    <source>
        <strain evidence="2">ATCC 8483 / DSM 1896 / JCM 5824 / BCRC 10623 / CCUG 4943 / NCTC 11153</strain>
    </source>
</reference>